<sequence>MGYVLRVRLASFFAGAAVASSAGLYILYKDYKLAHHSISDQSNSSEEGRYGHSLLAKAFDYFAAMKRLHDSLDTRVSALEKLKQPETPRQEVEATEELS</sequence>
<reference evidence="3" key="1">
    <citation type="journal article" date="2017" name="Nature">
        <title>The genome of Chenopodium quinoa.</title>
        <authorList>
            <person name="Jarvis D.E."/>
            <person name="Ho Y.S."/>
            <person name="Lightfoot D.J."/>
            <person name="Schmoeckel S.M."/>
            <person name="Li B."/>
            <person name="Borm T.J.A."/>
            <person name="Ohyanagi H."/>
            <person name="Mineta K."/>
            <person name="Michell C.T."/>
            <person name="Saber N."/>
            <person name="Kharbatia N.M."/>
            <person name="Rupper R.R."/>
            <person name="Sharp A.R."/>
            <person name="Dally N."/>
            <person name="Boughton B.A."/>
            <person name="Woo Y.H."/>
            <person name="Gao G."/>
            <person name="Schijlen E.G.W.M."/>
            <person name="Guo X."/>
            <person name="Momin A.A."/>
            <person name="Negrao S."/>
            <person name="Al-Babili S."/>
            <person name="Gehring C."/>
            <person name="Roessner U."/>
            <person name="Jung C."/>
            <person name="Murphy K."/>
            <person name="Arold S.T."/>
            <person name="Gojobori T."/>
            <person name="van der Linden C.G."/>
            <person name="van Loo E.N."/>
            <person name="Jellen E.N."/>
            <person name="Maughan P.J."/>
            <person name="Tester M."/>
        </authorList>
    </citation>
    <scope>NUCLEOTIDE SEQUENCE [LARGE SCALE GENOMIC DNA]</scope>
    <source>
        <strain evidence="3">cv. PI 614886</strain>
    </source>
</reference>
<evidence type="ECO:0000313" key="3">
    <source>
        <dbReference type="EnsemblPlants" id="AUR62035606-RA:cds"/>
    </source>
</evidence>
<evidence type="ECO:0000313" key="4">
    <source>
        <dbReference type="Proteomes" id="UP000596660"/>
    </source>
</evidence>
<feature type="compositionally biased region" description="Basic and acidic residues" evidence="1">
    <location>
        <begin position="80"/>
        <end position="92"/>
    </location>
</feature>
<feature type="transmembrane region" description="Helical" evidence="2">
    <location>
        <begin position="6"/>
        <end position="28"/>
    </location>
</feature>
<evidence type="ECO:0000256" key="1">
    <source>
        <dbReference type="SAM" id="MobiDB-lite"/>
    </source>
</evidence>
<dbReference type="EnsemblPlants" id="AUR62035606-RA">
    <property type="protein sequence ID" value="AUR62035606-RA:cds"/>
    <property type="gene ID" value="AUR62035606"/>
</dbReference>
<keyword evidence="2" id="KW-1133">Transmembrane helix</keyword>
<feature type="region of interest" description="Disordered" evidence="1">
    <location>
        <begin position="80"/>
        <end position="99"/>
    </location>
</feature>
<reference evidence="3" key="2">
    <citation type="submission" date="2021-03" db="UniProtKB">
        <authorList>
            <consortium name="EnsemblPlants"/>
        </authorList>
    </citation>
    <scope>IDENTIFICATION</scope>
</reference>
<dbReference type="Proteomes" id="UP000596660">
    <property type="component" value="Unplaced"/>
</dbReference>
<dbReference type="PANTHER" id="PTHR34970:SF2">
    <property type="entry name" value="ABC TRANSPORTER A FAMILY PROTEIN"/>
    <property type="match status" value="1"/>
</dbReference>
<evidence type="ECO:0000256" key="2">
    <source>
        <dbReference type="SAM" id="Phobius"/>
    </source>
</evidence>
<name>A0A803MUU4_CHEQI</name>
<dbReference type="PANTHER" id="PTHR34970">
    <property type="entry name" value="ABC TRANSPORTER A FAMILY PROTEIN"/>
    <property type="match status" value="1"/>
</dbReference>
<dbReference type="OMA" id="AHHAMSH"/>
<protein>
    <submittedName>
        <fullName evidence="3">Uncharacterized protein</fullName>
    </submittedName>
</protein>
<proteinExistence type="predicted"/>
<accession>A0A803MUU4</accession>
<dbReference type="Gramene" id="AUR62035606-RA">
    <property type="protein sequence ID" value="AUR62035606-RA:cds"/>
    <property type="gene ID" value="AUR62035606"/>
</dbReference>
<dbReference type="AlphaFoldDB" id="A0A803MUU4"/>
<organism evidence="3 4">
    <name type="scientific">Chenopodium quinoa</name>
    <name type="common">Quinoa</name>
    <dbReference type="NCBI Taxonomy" id="63459"/>
    <lineage>
        <taxon>Eukaryota</taxon>
        <taxon>Viridiplantae</taxon>
        <taxon>Streptophyta</taxon>
        <taxon>Embryophyta</taxon>
        <taxon>Tracheophyta</taxon>
        <taxon>Spermatophyta</taxon>
        <taxon>Magnoliopsida</taxon>
        <taxon>eudicotyledons</taxon>
        <taxon>Gunneridae</taxon>
        <taxon>Pentapetalae</taxon>
        <taxon>Caryophyllales</taxon>
        <taxon>Chenopodiaceae</taxon>
        <taxon>Chenopodioideae</taxon>
        <taxon>Atripliceae</taxon>
        <taxon>Chenopodium</taxon>
    </lineage>
</organism>
<keyword evidence="4" id="KW-1185">Reference proteome</keyword>
<keyword evidence="2" id="KW-0812">Transmembrane</keyword>
<keyword evidence="2" id="KW-0472">Membrane</keyword>